<sequence>MVLKSTPGASVPVYQVAGTNASRIIPDWLVKKRKRALKNDPGFADRLELIQDFHFEEASNRIRVTRDGQYAMATGTYKPQIHVYDFSQLSLKFDRHTDAENVDFYVVSDDWTKSVHLQNDRSIEFHAQGGIHTRTRIPKFGRALTYNHASCDLYVGASGNEVYRLNLDQGRFLAPFELDSEGVNCLGVNPAHGLLGFGTEDGTVEFWDPRSRRRVSTLTVGGGNQGLGSGVTSLAFRSDGLNFAAGTFEGNTLLYDLRSSEPTVVKDQGYGFPIQNLCFIDTPGSSDRIISADKRIVKIWDRLDGSPYTSFEPTVDINDVAYIQDTGMIFLANEGMPMHAYYIPSIGPAPKWCSFLDSITEELEEKPASGVYENFKFVTRKELASLNLGHLVGSNVVKSYMHGYFIHKELYDRARAISNPFQYREHREREIRKKLEQERQSRIRTAGVLPTSKVKVNKSLAAQLTDKAGTKDGVSLDDRFKEVFENPEFEIDENSREYRLLNPTKKGGENIGERASLKQRGRTAVEQEEDSDDDNDDGSSGDEVNGSASLSKEDKEELERRRRRLERQKKQAEKYSQVNAGVPELTAVTAKTQSSQTFGEQAEENDVEEDARQQAMSTIKRGPQGNVEMTFVPQKKKKAPRKRVDDDGEQPVKDTGRKSQRYEGRRRASKNVFRGM</sequence>
<proteinExistence type="inferred from homology"/>
<comment type="similarity">
    <text evidence="2">Belongs to the WD repeat NOL10/ENP2 family.</text>
</comment>
<dbReference type="InterPro" id="IPR056551">
    <property type="entry name" value="Beta-prop_NOL10_N"/>
</dbReference>
<name>A0A060TIE1_BLAAD</name>
<dbReference type="InterPro" id="IPR012580">
    <property type="entry name" value="NUC153"/>
</dbReference>
<dbReference type="PANTHER" id="PTHR14927:SF0">
    <property type="entry name" value="NUCLEOLAR PROTEIN 10"/>
    <property type="match status" value="1"/>
</dbReference>
<feature type="domain" description="NUC153" evidence="8">
    <location>
        <begin position="477"/>
        <end position="505"/>
    </location>
</feature>
<evidence type="ECO:0000313" key="11">
    <source>
        <dbReference type="EMBL" id="CDP38587.1"/>
    </source>
</evidence>
<evidence type="ECO:0000256" key="5">
    <source>
        <dbReference type="ARBA" id="ARBA00023242"/>
    </source>
</evidence>
<evidence type="ECO:0000259" key="9">
    <source>
        <dbReference type="Pfam" id="PF23097"/>
    </source>
</evidence>
<dbReference type="Gene3D" id="2.130.10.10">
    <property type="entry name" value="YVTN repeat-like/Quinoprotein amine dehydrogenase"/>
    <property type="match status" value="1"/>
</dbReference>
<feature type="compositionally biased region" description="Acidic residues" evidence="7">
    <location>
        <begin position="526"/>
        <end position="540"/>
    </location>
</feature>
<dbReference type="InterPro" id="IPR001680">
    <property type="entry name" value="WD40_rpt"/>
</dbReference>
<dbReference type="PhylomeDB" id="A0A060TIE1"/>
<dbReference type="PANTHER" id="PTHR14927">
    <property type="entry name" value="NUCLEOLAR PROTEIN 10"/>
    <property type="match status" value="1"/>
</dbReference>
<evidence type="ECO:0000256" key="4">
    <source>
        <dbReference type="ARBA" id="ARBA00022737"/>
    </source>
</evidence>
<evidence type="ECO:0000259" key="10">
    <source>
        <dbReference type="Pfam" id="PF23098"/>
    </source>
</evidence>
<evidence type="ECO:0000259" key="8">
    <source>
        <dbReference type="Pfam" id="PF08159"/>
    </source>
</evidence>
<dbReference type="GO" id="GO:0030686">
    <property type="term" value="C:90S preribosome"/>
    <property type="evidence" value="ECO:0007669"/>
    <property type="project" value="TreeGrafter"/>
</dbReference>
<evidence type="ECO:0000256" key="3">
    <source>
        <dbReference type="ARBA" id="ARBA00022574"/>
    </source>
</evidence>
<gene>
    <name evidence="11" type="ORF">GNLVRS02_ARAD1D37972g</name>
</gene>
<dbReference type="GO" id="GO:0000462">
    <property type="term" value="P:maturation of SSU-rRNA from tricistronic rRNA transcript (SSU-rRNA, 5.8S rRNA, LSU-rRNA)"/>
    <property type="evidence" value="ECO:0007669"/>
    <property type="project" value="TreeGrafter"/>
</dbReference>
<dbReference type="GO" id="GO:0032040">
    <property type="term" value="C:small-subunit processome"/>
    <property type="evidence" value="ECO:0007669"/>
    <property type="project" value="TreeGrafter"/>
</dbReference>
<keyword evidence="4" id="KW-0677">Repeat</keyword>
<dbReference type="InterPro" id="IPR036322">
    <property type="entry name" value="WD40_repeat_dom_sf"/>
</dbReference>
<feature type="domain" description="Nucleolar protein 10-like second" evidence="9">
    <location>
        <begin position="371"/>
        <end position="419"/>
    </location>
</feature>
<comment type="subcellular location">
    <subcellularLocation>
        <location evidence="1">Nucleus</location>
        <location evidence="1">Nucleolus</location>
    </subcellularLocation>
</comment>
<dbReference type="InterPro" id="IPR015943">
    <property type="entry name" value="WD40/YVTN_repeat-like_dom_sf"/>
</dbReference>
<dbReference type="AlphaFoldDB" id="A0A060TIE1"/>
<feature type="domain" description="Nucleolar protein 10-like N-terminal" evidence="10">
    <location>
        <begin position="20"/>
        <end position="367"/>
    </location>
</feature>
<evidence type="ECO:0000256" key="1">
    <source>
        <dbReference type="ARBA" id="ARBA00004604"/>
    </source>
</evidence>
<dbReference type="EMBL" id="HG937694">
    <property type="protein sequence ID" value="CDP38587.1"/>
    <property type="molecule type" value="Genomic_DNA"/>
</dbReference>
<keyword evidence="3 6" id="KW-0853">WD repeat</keyword>
<dbReference type="SUPFAM" id="SSF50978">
    <property type="entry name" value="WD40 repeat-like"/>
    <property type="match status" value="1"/>
</dbReference>
<protein>
    <submittedName>
        <fullName evidence="11">ARAD1D37972p</fullName>
    </submittedName>
</protein>
<dbReference type="InterPro" id="IPR056550">
    <property type="entry name" value="NOL10_2nd"/>
</dbReference>
<dbReference type="SMART" id="SM00320">
    <property type="entry name" value="WD40"/>
    <property type="match status" value="4"/>
</dbReference>
<dbReference type="Pfam" id="PF23098">
    <property type="entry name" value="Beta-prop_NOL10_N"/>
    <property type="match status" value="1"/>
</dbReference>
<accession>A0A060TIE1</accession>
<dbReference type="PROSITE" id="PS50082">
    <property type="entry name" value="WD_REPEATS_2"/>
    <property type="match status" value="1"/>
</dbReference>
<feature type="compositionally biased region" description="Basic and acidic residues" evidence="7">
    <location>
        <begin position="506"/>
        <end position="516"/>
    </location>
</feature>
<organism evidence="11">
    <name type="scientific">Blastobotrys adeninivorans</name>
    <name type="common">Yeast</name>
    <name type="synonym">Arxula adeninivorans</name>
    <dbReference type="NCBI Taxonomy" id="409370"/>
    <lineage>
        <taxon>Eukaryota</taxon>
        <taxon>Fungi</taxon>
        <taxon>Dikarya</taxon>
        <taxon>Ascomycota</taxon>
        <taxon>Saccharomycotina</taxon>
        <taxon>Dipodascomycetes</taxon>
        <taxon>Dipodascales</taxon>
        <taxon>Trichomonascaceae</taxon>
        <taxon>Blastobotrys</taxon>
    </lineage>
</organism>
<reference evidence="11" key="1">
    <citation type="submission" date="2014-02" db="EMBL/GenBank/DDBJ databases">
        <authorList>
            <person name="Genoscope - CEA"/>
        </authorList>
    </citation>
    <scope>NUCLEOTIDE SEQUENCE</scope>
    <source>
        <strain evidence="11">LS3</strain>
    </source>
</reference>
<evidence type="ECO:0000256" key="2">
    <source>
        <dbReference type="ARBA" id="ARBA00005264"/>
    </source>
</evidence>
<dbReference type="InterPro" id="IPR040382">
    <property type="entry name" value="NOL10/Enp2"/>
</dbReference>
<dbReference type="Pfam" id="PF23097">
    <property type="entry name" value="NOL10_2nd"/>
    <property type="match status" value="1"/>
</dbReference>
<dbReference type="Pfam" id="PF08159">
    <property type="entry name" value="NUC153"/>
    <property type="match status" value="1"/>
</dbReference>
<feature type="compositionally biased region" description="Basic and acidic residues" evidence="7">
    <location>
        <begin position="551"/>
        <end position="560"/>
    </location>
</feature>
<keyword evidence="5" id="KW-0539">Nucleus</keyword>
<feature type="region of interest" description="Disordered" evidence="7">
    <location>
        <begin position="501"/>
        <end position="676"/>
    </location>
</feature>
<reference evidence="11" key="2">
    <citation type="submission" date="2014-06" db="EMBL/GenBank/DDBJ databases">
        <title>The complete genome of Blastobotrys (Arxula) adeninivorans LS3 - a yeast of biotechnological interest.</title>
        <authorList>
            <person name="Kunze G."/>
            <person name="Gaillardin C."/>
            <person name="Czernicka M."/>
            <person name="Durrens P."/>
            <person name="Martin T."/>
            <person name="Boer E."/>
            <person name="Gabaldon T."/>
            <person name="Cruz J."/>
            <person name="Talla E."/>
            <person name="Marck C."/>
            <person name="Goffeau A."/>
            <person name="Barbe V."/>
            <person name="Baret P."/>
            <person name="Baronian K."/>
            <person name="Beier S."/>
            <person name="Bleykasten C."/>
            <person name="Bode R."/>
            <person name="Casaregola S."/>
            <person name="Despons L."/>
            <person name="Fairhead C."/>
            <person name="Giersberg M."/>
            <person name="Gierski P."/>
            <person name="Hahnel U."/>
            <person name="Hartmann A."/>
            <person name="Jankowska D."/>
            <person name="Jubin C."/>
            <person name="Jung P."/>
            <person name="Lafontaine I."/>
            <person name="Leh-Louis V."/>
            <person name="Lemaire M."/>
            <person name="Marcet-Houben M."/>
            <person name="Mascher M."/>
            <person name="Morel G."/>
            <person name="Richard G.-F."/>
            <person name="Riechen J."/>
            <person name="Sacerdot C."/>
            <person name="Sarkar A."/>
            <person name="Savel G."/>
            <person name="Schacherer J."/>
            <person name="Sherman D."/>
            <person name="Straub M.-L."/>
            <person name="Stein N."/>
            <person name="Thierry A."/>
            <person name="Trautwein-Schult A."/>
            <person name="Westhof E."/>
            <person name="Worch S."/>
            <person name="Dujon B."/>
            <person name="Souciet J.-L."/>
            <person name="Wincker P."/>
            <person name="Scholz U."/>
            <person name="Neuveglise N."/>
        </authorList>
    </citation>
    <scope>NUCLEOTIDE SEQUENCE</scope>
    <source>
        <strain evidence="11">LS3</strain>
    </source>
</reference>
<feature type="repeat" description="WD" evidence="6">
    <location>
        <begin position="176"/>
        <end position="217"/>
    </location>
</feature>
<evidence type="ECO:0000256" key="7">
    <source>
        <dbReference type="SAM" id="MobiDB-lite"/>
    </source>
</evidence>
<evidence type="ECO:0000256" key="6">
    <source>
        <dbReference type="PROSITE-ProRule" id="PRU00221"/>
    </source>
</evidence>
<feature type="compositionally biased region" description="Polar residues" evidence="7">
    <location>
        <begin position="589"/>
        <end position="599"/>
    </location>
</feature>
<feature type="compositionally biased region" description="Basic and acidic residues" evidence="7">
    <location>
        <begin position="642"/>
        <end position="666"/>
    </location>
</feature>